<name>A0A9W6YAT2_9STRA</name>
<organism evidence="2 3">
    <name type="scientific">Phytophthora fragariaefolia</name>
    <dbReference type="NCBI Taxonomy" id="1490495"/>
    <lineage>
        <taxon>Eukaryota</taxon>
        <taxon>Sar</taxon>
        <taxon>Stramenopiles</taxon>
        <taxon>Oomycota</taxon>
        <taxon>Peronosporomycetes</taxon>
        <taxon>Peronosporales</taxon>
        <taxon>Peronosporaceae</taxon>
        <taxon>Phytophthora</taxon>
    </lineage>
</organism>
<dbReference type="AlphaFoldDB" id="A0A9W6YAT2"/>
<evidence type="ECO:0000313" key="3">
    <source>
        <dbReference type="Proteomes" id="UP001165121"/>
    </source>
</evidence>
<gene>
    <name evidence="2" type="ORF">Pfra01_002506000</name>
</gene>
<comment type="caution">
    <text evidence="2">The sequence shown here is derived from an EMBL/GenBank/DDBJ whole genome shotgun (WGS) entry which is preliminary data.</text>
</comment>
<feature type="region of interest" description="Disordered" evidence="1">
    <location>
        <begin position="117"/>
        <end position="190"/>
    </location>
</feature>
<evidence type="ECO:0000256" key="1">
    <source>
        <dbReference type="SAM" id="MobiDB-lite"/>
    </source>
</evidence>
<sequence length="328" mass="36615">MPTEDAPQIESCIVEELENCNLVDGEFGSDDDIENESDSDDEKVATDNQTKAARSSSRCFAFARRRIRRFARCSSSAMAVDHELATVCKFLNELSLDEIYRLELDEIYRLELGAAAGSTPDDSVCSGDGDDDETDASTVAGVTSDEGSDVEDAPKPGATSSKKRTAGQSELVESPTKKKRAPKSELQRARQRVYDQKCRLKKHTSHKAACQAFVPALKLFVLLMQKRLEQTQMKVQMLCIVKRDGDGDARAQEHQNLLKMNRDAVALIDRWTSDWSTERSKETGKFFMREQAKDIELGMADLVNIRKQLNVATAELEWRTGGHATVRL</sequence>
<proteinExistence type="predicted"/>
<feature type="region of interest" description="Disordered" evidence="1">
    <location>
        <begin position="28"/>
        <end position="49"/>
    </location>
</feature>
<dbReference type="OrthoDB" id="162712at2759"/>
<keyword evidence="3" id="KW-1185">Reference proteome</keyword>
<dbReference type="EMBL" id="BSXT01004652">
    <property type="protein sequence ID" value="GMF58395.1"/>
    <property type="molecule type" value="Genomic_DNA"/>
</dbReference>
<evidence type="ECO:0000313" key="2">
    <source>
        <dbReference type="EMBL" id="GMF58395.1"/>
    </source>
</evidence>
<dbReference type="Proteomes" id="UP001165121">
    <property type="component" value="Unassembled WGS sequence"/>
</dbReference>
<reference evidence="2" key="1">
    <citation type="submission" date="2023-04" db="EMBL/GenBank/DDBJ databases">
        <title>Phytophthora fragariaefolia NBRC 109709.</title>
        <authorList>
            <person name="Ichikawa N."/>
            <person name="Sato H."/>
            <person name="Tonouchi N."/>
        </authorList>
    </citation>
    <scope>NUCLEOTIDE SEQUENCE</scope>
    <source>
        <strain evidence="2">NBRC 109709</strain>
    </source>
</reference>
<protein>
    <submittedName>
        <fullName evidence="2">Unnamed protein product</fullName>
    </submittedName>
</protein>
<accession>A0A9W6YAT2</accession>
<feature type="compositionally biased region" description="Acidic residues" evidence="1">
    <location>
        <begin position="28"/>
        <end position="41"/>
    </location>
</feature>